<protein>
    <recommendedName>
        <fullName evidence="2">Protein kinase domain-containing protein</fullName>
    </recommendedName>
</protein>
<keyword evidence="4" id="KW-1185">Reference proteome</keyword>
<organism evidence="3 4">
    <name type="scientific">Knufia peltigerae</name>
    <dbReference type="NCBI Taxonomy" id="1002370"/>
    <lineage>
        <taxon>Eukaryota</taxon>
        <taxon>Fungi</taxon>
        <taxon>Dikarya</taxon>
        <taxon>Ascomycota</taxon>
        <taxon>Pezizomycotina</taxon>
        <taxon>Eurotiomycetes</taxon>
        <taxon>Chaetothyriomycetidae</taxon>
        <taxon>Chaetothyriales</taxon>
        <taxon>Trichomeriaceae</taxon>
        <taxon>Knufia</taxon>
    </lineage>
</organism>
<dbReference type="Proteomes" id="UP001172681">
    <property type="component" value="Unassembled WGS sequence"/>
</dbReference>
<dbReference type="AlphaFoldDB" id="A0AA38YDA3"/>
<dbReference type="InterPro" id="IPR000719">
    <property type="entry name" value="Prot_kinase_dom"/>
</dbReference>
<dbReference type="GO" id="GO:0005524">
    <property type="term" value="F:ATP binding"/>
    <property type="evidence" value="ECO:0007669"/>
    <property type="project" value="InterPro"/>
</dbReference>
<dbReference type="PANTHER" id="PTHR24359">
    <property type="entry name" value="SERINE/THREONINE-PROTEIN KINASE SBK1"/>
    <property type="match status" value="1"/>
</dbReference>
<evidence type="ECO:0000256" key="1">
    <source>
        <dbReference type="SAM" id="MobiDB-lite"/>
    </source>
</evidence>
<dbReference type="CDD" id="cd00180">
    <property type="entry name" value="PKc"/>
    <property type="match status" value="1"/>
</dbReference>
<feature type="domain" description="Protein kinase" evidence="2">
    <location>
        <begin position="161"/>
        <end position="506"/>
    </location>
</feature>
<evidence type="ECO:0000313" key="4">
    <source>
        <dbReference type="Proteomes" id="UP001172681"/>
    </source>
</evidence>
<dbReference type="EMBL" id="JAPDRN010000005">
    <property type="protein sequence ID" value="KAJ9644873.1"/>
    <property type="molecule type" value="Genomic_DNA"/>
</dbReference>
<feature type="compositionally biased region" description="Polar residues" evidence="1">
    <location>
        <begin position="523"/>
        <end position="533"/>
    </location>
</feature>
<feature type="compositionally biased region" description="Basic residues" evidence="1">
    <location>
        <begin position="913"/>
        <end position="926"/>
    </location>
</feature>
<gene>
    <name evidence="3" type="ORF">H2204_001335</name>
</gene>
<evidence type="ECO:0000313" key="3">
    <source>
        <dbReference type="EMBL" id="KAJ9644873.1"/>
    </source>
</evidence>
<dbReference type="SMART" id="SM00220">
    <property type="entry name" value="S_TKc"/>
    <property type="match status" value="1"/>
</dbReference>
<dbReference type="GO" id="GO:0004674">
    <property type="term" value="F:protein serine/threonine kinase activity"/>
    <property type="evidence" value="ECO:0007669"/>
    <property type="project" value="TreeGrafter"/>
</dbReference>
<feature type="region of interest" description="Disordered" evidence="1">
    <location>
        <begin position="511"/>
        <end position="647"/>
    </location>
</feature>
<sequence length="937" mass="105942">MASIQRRQPTHKAVILDLIKWVDDNSVNGIDAVGDPAPFMPTKDLREHLRDKNRLRDILKALFEPEEAPTNVSPTAILTSCTSVFAILIRIQKGAYISEFLRHRVLFDHQLPFLTKPPAFPSIPNDDFYDRFCKEQWRFCAHTFTDGYDDLHIPDSYILPILTTEALDEDGTADVQKVTLHPEYDRIQPPTKDTEEKGITRKPTHTYVLKLYRSKRYASEELYKAESEAFIHLRNSHALGKHFIGYYGSFTHGNTRNILLEYANYGSLETFFSSVDAPTTGEDIIRFWQSMFGIIDAVCKIHTIPSPESQNAAPLFNGWHQDIKPENILVSSGSGDGEFEFKLADLGLAHFHKVKVRAKSHYNGAISGRDVGGTREYGAPECYRGDESQNLTTRSIGQAVDIWSLGCVYSEFAHWIAQGKVGLQKYRDRRVEVTKAIPDHLDPGCFHDKERVLTIVKDSHDELFKHRRVDDFMVRPVIKKMVEEMLDDADGRPTAVQLGYKAKKIIQQAEKDLHDHEPHRIISRSSTTQSWELNQERGIPQRSSQARPPKAHSSHIADSYLDKADPLSTVTTIEESPPISKEGSAATQPHRVSVHSKVTSTSTRDNPSSSEGDQHPPVMGNDHHENSFSSNVSPPPLSSPGRSNSKDVIPHMTISQALFWISCQKYDMGDMVPREHRKYMNELADRDHVFLIDDAATMKQHWSQVLMLTFIFASFLKRYDDDGMDVYFASSREGVNSKNVKPLMTRVFGHLQRDTSDIGQSLERLVTTYIDKIDGKQRRSRFRGTKEPKPFCIYVLTDGIWEETSNARSPIKRLVDTLKLHRKDPTQVGIQFIFFGSDQQAREKLEWLDDNLGLDMSESELDPRDLDDLDDLTDGVAKPTPSSSKPTTGAGVTSNSRSKTGTPSTAPCPAKVSARRKAPARRRRVTPRYSSGVNVEV</sequence>
<dbReference type="PROSITE" id="PS50011">
    <property type="entry name" value="PROTEIN_KINASE_DOM"/>
    <property type="match status" value="1"/>
</dbReference>
<dbReference type="SUPFAM" id="SSF56112">
    <property type="entry name" value="Protein kinase-like (PK-like)"/>
    <property type="match status" value="1"/>
</dbReference>
<feature type="compositionally biased region" description="Polar residues" evidence="1">
    <location>
        <begin position="880"/>
        <end position="905"/>
    </location>
</feature>
<dbReference type="PANTHER" id="PTHR24359:SF1">
    <property type="entry name" value="INHIBITOR OF NUCLEAR FACTOR KAPPA-B KINASE EPSILON SUBUNIT HOMOLOG 1-RELATED"/>
    <property type="match status" value="1"/>
</dbReference>
<evidence type="ECO:0000259" key="2">
    <source>
        <dbReference type="PROSITE" id="PS50011"/>
    </source>
</evidence>
<reference evidence="3" key="1">
    <citation type="submission" date="2022-10" db="EMBL/GenBank/DDBJ databases">
        <title>Culturing micro-colonial fungi from biological soil crusts in the Mojave desert and describing Neophaeococcomyces mojavensis, and introducing the new genera and species Taxawa tesnikishii.</title>
        <authorList>
            <person name="Kurbessoian T."/>
            <person name="Stajich J.E."/>
        </authorList>
    </citation>
    <scope>NUCLEOTIDE SEQUENCE</scope>
    <source>
        <strain evidence="3">TK_35</strain>
    </source>
</reference>
<name>A0AA38YDA3_9EURO</name>
<comment type="caution">
    <text evidence="3">The sequence shown here is derived from an EMBL/GenBank/DDBJ whole genome shotgun (WGS) entry which is preliminary data.</text>
</comment>
<dbReference type="Gene3D" id="1.10.510.10">
    <property type="entry name" value="Transferase(Phosphotransferase) domain 1"/>
    <property type="match status" value="1"/>
</dbReference>
<feature type="region of interest" description="Disordered" evidence="1">
    <location>
        <begin position="858"/>
        <end position="937"/>
    </location>
</feature>
<proteinExistence type="predicted"/>
<dbReference type="Pfam" id="PF00069">
    <property type="entry name" value="Pkinase"/>
    <property type="match status" value="1"/>
</dbReference>
<feature type="compositionally biased region" description="Basic and acidic residues" evidence="1">
    <location>
        <begin position="511"/>
        <end position="520"/>
    </location>
</feature>
<dbReference type="InterPro" id="IPR011009">
    <property type="entry name" value="Kinase-like_dom_sf"/>
</dbReference>
<accession>A0AA38YDA3</accession>